<dbReference type="PANTHER" id="PTHR11851:SF49">
    <property type="entry name" value="MITOCHONDRIAL-PROCESSING PEPTIDASE SUBUNIT ALPHA"/>
    <property type="match status" value="1"/>
</dbReference>
<dbReference type="GO" id="GO:0046872">
    <property type="term" value="F:metal ion binding"/>
    <property type="evidence" value="ECO:0007669"/>
    <property type="project" value="InterPro"/>
</dbReference>
<evidence type="ECO:0000256" key="1">
    <source>
        <dbReference type="ARBA" id="ARBA00002123"/>
    </source>
</evidence>
<dbReference type="OrthoDB" id="10251424at2759"/>
<dbReference type="InterPro" id="IPR011249">
    <property type="entry name" value="Metalloenz_LuxS/M16"/>
</dbReference>
<dbReference type="RefSeq" id="XP_013752817.1">
    <property type="nucleotide sequence ID" value="XM_013897363.1"/>
</dbReference>
<dbReference type="Gene3D" id="3.90.79.10">
    <property type="entry name" value="Nucleoside Triphosphate Pyrophosphohydrolase"/>
    <property type="match status" value="1"/>
</dbReference>
<dbReference type="InterPro" id="IPR011765">
    <property type="entry name" value="Pept_M16_N"/>
</dbReference>
<evidence type="ECO:0000256" key="4">
    <source>
        <dbReference type="ARBA" id="ARBA00030006"/>
    </source>
</evidence>
<evidence type="ECO:0000256" key="2">
    <source>
        <dbReference type="ARBA" id="ARBA00007261"/>
    </source>
</evidence>
<dbReference type="GO" id="GO:0006508">
    <property type="term" value="P:proteolysis"/>
    <property type="evidence" value="ECO:0007669"/>
    <property type="project" value="InterPro"/>
</dbReference>
<dbReference type="GeneID" id="25569296"/>
<dbReference type="InterPro" id="IPR000086">
    <property type="entry name" value="NUDIX_hydrolase_dom"/>
</dbReference>
<dbReference type="Pfam" id="PF00293">
    <property type="entry name" value="NUDIX"/>
    <property type="match status" value="1"/>
</dbReference>
<dbReference type="InterPro" id="IPR020084">
    <property type="entry name" value="NUDIX_hydrolase_CS"/>
</dbReference>
<protein>
    <recommendedName>
        <fullName evidence="4">Alpha-MPP</fullName>
    </recommendedName>
    <alternativeName>
        <fullName evidence="5">Inactive zinc metalloprotease alpha</fullName>
    </alternativeName>
</protein>
<accession>A0A0L0DU94</accession>
<dbReference type="PANTHER" id="PTHR11851">
    <property type="entry name" value="METALLOPROTEASE"/>
    <property type="match status" value="1"/>
</dbReference>
<comment type="function">
    <text evidence="1">Substrate recognition and binding subunit of the essential mitochondrial processing protease (MPP), which cleaves the mitochondrial sequence off newly imported precursors proteins.</text>
</comment>
<name>A0A0L0DU94_THETB</name>
<evidence type="ECO:0000313" key="8">
    <source>
        <dbReference type="EMBL" id="KNC55840.1"/>
    </source>
</evidence>
<dbReference type="STRING" id="461836.A0A0L0DU94"/>
<dbReference type="CDD" id="cd02883">
    <property type="entry name" value="NUDIX_Hydrolase"/>
    <property type="match status" value="1"/>
</dbReference>
<dbReference type="SUPFAM" id="SSF63411">
    <property type="entry name" value="LuxS/MPP-like metallohydrolase"/>
    <property type="match status" value="2"/>
</dbReference>
<evidence type="ECO:0000256" key="3">
    <source>
        <dbReference type="ARBA" id="ARBA00022801"/>
    </source>
</evidence>
<organism evidence="8 9">
    <name type="scientific">Thecamonas trahens ATCC 50062</name>
    <dbReference type="NCBI Taxonomy" id="461836"/>
    <lineage>
        <taxon>Eukaryota</taxon>
        <taxon>Apusozoa</taxon>
        <taxon>Apusomonadida</taxon>
        <taxon>Apusomonadidae</taxon>
        <taxon>Thecamonas</taxon>
    </lineage>
</organism>
<dbReference type="Gene3D" id="3.30.830.10">
    <property type="entry name" value="Metalloenzyme, LuxS/M16 peptidase-like"/>
    <property type="match status" value="2"/>
</dbReference>
<dbReference type="InterPro" id="IPR050361">
    <property type="entry name" value="MPP/UQCRC_Complex"/>
</dbReference>
<dbReference type="InterPro" id="IPR007863">
    <property type="entry name" value="Peptidase_M16_C"/>
</dbReference>
<gene>
    <name evidence="8" type="ORF">AMSG_11281</name>
</gene>
<dbReference type="GO" id="GO:0004222">
    <property type="term" value="F:metalloendopeptidase activity"/>
    <property type="evidence" value="ECO:0007669"/>
    <property type="project" value="InterPro"/>
</dbReference>
<reference evidence="8 9" key="1">
    <citation type="submission" date="2010-05" db="EMBL/GenBank/DDBJ databases">
        <title>The Genome Sequence of Thecamonas trahens ATCC 50062.</title>
        <authorList>
            <consortium name="The Broad Institute Genome Sequencing Platform"/>
            <person name="Russ C."/>
            <person name="Cuomo C."/>
            <person name="Shea T."/>
            <person name="Young S.K."/>
            <person name="Zeng Q."/>
            <person name="Koehrsen M."/>
            <person name="Haas B."/>
            <person name="Borodovsky M."/>
            <person name="Guigo R."/>
            <person name="Alvarado L."/>
            <person name="Berlin A."/>
            <person name="Bochicchio J."/>
            <person name="Borenstein D."/>
            <person name="Chapman S."/>
            <person name="Chen Z."/>
            <person name="Freedman E."/>
            <person name="Gellesch M."/>
            <person name="Goldberg J."/>
            <person name="Griggs A."/>
            <person name="Gujja S."/>
            <person name="Heilman E."/>
            <person name="Heiman D."/>
            <person name="Hepburn T."/>
            <person name="Howarth C."/>
            <person name="Jen D."/>
            <person name="Larson L."/>
            <person name="Mehta T."/>
            <person name="Park D."/>
            <person name="Pearson M."/>
            <person name="Roberts A."/>
            <person name="Saif S."/>
            <person name="Shenoy N."/>
            <person name="Sisk P."/>
            <person name="Stolte C."/>
            <person name="Sykes S."/>
            <person name="Thomson T."/>
            <person name="Walk T."/>
            <person name="White J."/>
            <person name="Yandava C."/>
            <person name="Burger G."/>
            <person name="Gray M.W."/>
            <person name="Holland P.W.H."/>
            <person name="King N."/>
            <person name="Lang F.B.F."/>
            <person name="Roger A.J."/>
            <person name="Ruiz-Trillo I."/>
            <person name="Lander E."/>
            <person name="Nusbaum C."/>
        </authorList>
    </citation>
    <scope>NUCLEOTIDE SEQUENCE [LARGE SCALE GENOMIC DNA]</scope>
    <source>
        <strain evidence="8 9">ATCC 50062</strain>
    </source>
</reference>
<dbReference type="EMBL" id="GL349506">
    <property type="protein sequence ID" value="KNC55840.1"/>
    <property type="molecule type" value="Genomic_DNA"/>
</dbReference>
<dbReference type="GO" id="GO:0005739">
    <property type="term" value="C:mitochondrion"/>
    <property type="evidence" value="ECO:0007669"/>
    <property type="project" value="TreeGrafter"/>
</dbReference>
<comment type="similarity">
    <text evidence="2 6">Belongs to the peptidase M16 family.</text>
</comment>
<evidence type="ECO:0000256" key="6">
    <source>
        <dbReference type="RuleBase" id="RU004447"/>
    </source>
</evidence>
<evidence type="ECO:0000259" key="7">
    <source>
        <dbReference type="PROSITE" id="PS51462"/>
    </source>
</evidence>
<dbReference type="AlphaFoldDB" id="A0A0L0DU94"/>
<dbReference type="Pfam" id="PF05193">
    <property type="entry name" value="Peptidase_M16_C"/>
    <property type="match status" value="1"/>
</dbReference>
<sequence>MSASAECGVVEEYELPKHSWSAKFPRMPSGRVVAGRGAYNGLYLRINEVLTTEEIDQVLPWLEEVVGRAACFVGLADAAASPVLLAALKAVGFTDYALIADVAELASSGRDDDGVARAVRKGRGEAESEVRVPVEASAESLRVLVKWYGDGPSPVQAYASSIRGGHMVVLDAELRNTFLIKWWGGYTFPGGAVDLGENSWEAAVREVREEIGVELDVELLQPRLVYSYSKGEAHQGRIGDEMHVFLAAATAGAVPDFDTPEVKGDGKIVPVDAILDAFDALGATDPAAIRGFPVTVAGETFTVDPSVGLALAAWRSGAGLPVWTSRTVAAWSSFASAQSFKVAFSSTLPRFSASTQTSKATRTALSRPISASTHSAAALGAAAGAGAADAAAAAAAAAADGQQPLDRVELEKPHLVYPERWAGPESTVATEAAVDAATPVGSSAAERAVADALLSSKAAGAPLREVDRVACGRGTYLSTLSNGLRVITQQAASAVGAPAASVGLYVNHGRRAETDASRGATHMLERLAFGATEGVDHSAIVRMVEDDAVTVSATHMRDFLALHMDVLPHHVPKYLDLLAASILEPATDDAYMASVKAYMALDIETASVEYDSLAPTRAEEVAFAGSPLGAPSLFDAPTLDALSPATVMAFRDALLVGPNMVLSGVGIGHDELVGLASTSFASVAAASPPGSDAVFAPLPAEYVGGQRVDVADIDAQPWQHSNVVVGFKAPEWSAPELTAHAVLQMLLGGGFAFSAGGPGKGMYTRLYQTLLARYPWLNSAQAINATFADAGMFSIHASAGHESVGDVVLALVHEIMAIGQEPPSEVAVSRARNMLKSMVAMNLERRAVLVEDMGRQVLLSGEYKTPDVLYQRIDAVTRDQLHAVFRNMVASPPTVYVCTTPSSASVIPPYDELVKAFDIIRSRWQ</sequence>
<dbReference type="SUPFAM" id="SSF55811">
    <property type="entry name" value="Nudix"/>
    <property type="match status" value="1"/>
</dbReference>
<dbReference type="Proteomes" id="UP000054408">
    <property type="component" value="Unassembled WGS sequence"/>
</dbReference>
<dbReference type="PROSITE" id="PS00143">
    <property type="entry name" value="INSULINASE"/>
    <property type="match status" value="1"/>
</dbReference>
<dbReference type="PROSITE" id="PS51462">
    <property type="entry name" value="NUDIX"/>
    <property type="match status" value="1"/>
</dbReference>
<dbReference type="PROSITE" id="PS00893">
    <property type="entry name" value="NUDIX_BOX"/>
    <property type="match status" value="1"/>
</dbReference>
<proteinExistence type="inferred from homology"/>
<feature type="domain" description="Nudix hydrolase" evidence="7">
    <location>
        <begin position="160"/>
        <end position="293"/>
    </location>
</feature>
<dbReference type="Pfam" id="PF00675">
    <property type="entry name" value="Peptidase_M16"/>
    <property type="match status" value="1"/>
</dbReference>
<dbReference type="InterPro" id="IPR015797">
    <property type="entry name" value="NUDIX_hydrolase-like_dom_sf"/>
</dbReference>
<dbReference type="eggNOG" id="KOG2067">
    <property type="taxonomic scope" value="Eukaryota"/>
</dbReference>
<evidence type="ECO:0000256" key="5">
    <source>
        <dbReference type="ARBA" id="ARBA00032315"/>
    </source>
</evidence>
<evidence type="ECO:0000313" key="9">
    <source>
        <dbReference type="Proteomes" id="UP000054408"/>
    </source>
</evidence>
<dbReference type="InterPro" id="IPR001431">
    <property type="entry name" value="Pept_M16_Zn_BS"/>
</dbReference>
<keyword evidence="9" id="KW-1185">Reference proteome</keyword>
<keyword evidence="3" id="KW-0378">Hydrolase</keyword>